<sequence>AWRGANQQSAADITEDPEDLRKRWLRLVQSEDEETSQALEQLKKTVGNGDAPTLVNGYLYNLFIDEDGILKRRTLRGSLTARTGQKDEHIQTVLPRSLMAEVAVATHAELGHAGFLSTFREVSQSCWSPKCREIVKSSVSNCIPCIRTVPKASNVLKAFPGPVILPRWPFEIVGADLYGPIRLRTSRRSKDDDDGENGKGPYILTITDRLTGYCLFELIPNSRSDTVVRAFEKVLCWELCAKVRECWTDRGSQFMSSTWGSMCLLSSIKHRVNLPATPHLGGWWETYHKPLTKCIRSLLDGCSVKNLQEM</sequence>
<feature type="domain" description="Integrase catalytic" evidence="1">
    <location>
        <begin position="165"/>
        <end position="310"/>
    </location>
</feature>
<proteinExistence type="predicted"/>
<dbReference type="PROSITE" id="PS50994">
    <property type="entry name" value="INTEGRASE"/>
    <property type="match status" value="1"/>
</dbReference>
<name>A0A7J6KLX1_PERCH</name>
<dbReference type="Gene3D" id="1.10.340.70">
    <property type="match status" value="1"/>
</dbReference>
<gene>
    <name evidence="2" type="ORF">FOL47_003813</name>
</gene>
<evidence type="ECO:0000259" key="1">
    <source>
        <dbReference type="PROSITE" id="PS50994"/>
    </source>
</evidence>
<protein>
    <recommendedName>
        <fullName evidence="1">Integrase catalytic domain-containing protein</fullName>
    </recommendedName>
</protein>
<reference evidence="2 3" key="1">
    <citation type="submission" date="2020-04" db="EMBL/GenBank/DDBJ databases">
        <title>Perkinsus chesapeaki whole genome sequence.</title>
        <authorList>
            <person name="Bogema D.R."/>
        </authorList>
    </citation>
    <scope>NUCLEOTIDE SEQUENCE [LARGE SCALE GENOMIC DNA]</scope>
    <source>
        <strain evidence="2">ATCC PRA-425</strain>
    </source>
</reference>
<feature type="non-terminal residue" evidence="2">
    <location>
        <position position="310"/>
    </location>
</feature>
<dbReference type="Gene3D" id="3.30.420.10">
    <property type="entry name" value="Ribonuclease H-like superfamily/Ribonuclease H"/>
    <property type="match status" value="1"/>
</dbReference>
<dbReference type="Pfam" id="PF17921">
    <property type="entry name" value="Integrase_H2C2"/>
    <property type="match status" value="1"/>
</dbReference>
<accession>A0A7J6KLX1</accession>
<dbReference type="GO" id="GO:0003676">
    <property type="term" value="F:nucleic acid binding"/>
    <property type="evidence" value="ECO:0007669"/>
    <property type="project" value="InterPro"/>
</dbReference>
<dbReference type="InterPro" id="IPR036397">
    <property type="entry name" value="RNaseH_sf"/>
</dbReference>
<dbReference type="InterPro" id="IPR012337">
    <property type="entry name" value="RNaseH-like_sf"/>
</dbReference>
<feature type="non-terminal residue" evidence="2">
    <location>
        <position position="1"/>
    </location>
</feature>
<comment type="caution">
    <text evidence="2">The sequence shown here is derived from an EMBL/GenBank/DDBJ whole genome shotgun (WGS) entry which is preliminary data.</text>
</comment>
<organism evidence="2 3">
    <name type="scientific">Perkinsus chesapeaki</name>
    <name type="common">Clam parasite</name>
    <name type="synonym">Perkinsus andrewsi</name>
    <dbReference type="NCBI Taxonomy" id="330153"/>
    <lineage>
        <taxon>Eukaryota</taxon>
        <taxon>Sar</taxon>
        <taxon>Alveolata</taxon>
        <taxon>Perkinsozoa</taxon>
        <taxon>Perkinsea</taxon>
        <taxon>Perkinsida</taxon>
        <taxon>Perkinsidae</taxon>
        <taxon>Perkinsus</taxon>
    </lineage>
</organism>
<dbReference type="InterPro" id="IPR001584">
    <property type="entry name" value="Integrase_cat-core"/>
</dbReference>
<dbReference type="PANTHER" id="PTHR37984:SF5">
    <property type="entry name" value="PROTEIN NYNRIN-LIKE"/>
    <property type="match status" value="1"/>
</dbReference>
<dbReference type="GO" id="GO:0015074">
    <property type="term" value="P:DNA integration"/>
    <property type="evidence" value="ECO:0007669"/>
    <property type="project" value="InterPro"/>
</dbReference>
<dbReference type="SUPFAM" id="SSF53098">
    <property type="entry name" value="Ribonuclease H-like"/>
    <property type="match status" value="1"/>
</dbReference>
<dbReference type="InterPro" id="IPR050951">
    <property type="entry name" value="Retrovirus_Pol_polyprotein"/>
</dbReference>
<evidence type="ECO:0000313" key="2">
    <source>
        <dbReference type="EMBL" id="KAF4648057.1"/>
    </source>
</evidence>
<evidence type="ECO:0000313" key="3">
    <source>
        <dbReference type="Proteomes" id="UP000591131"/>
    </source>
</evidence>
<dbReference type="AlphaFoldDB" id="A0A7J6KLX1"/>
<dbReference type="OrthoDB" id="5984724at2759"/>
<dbReference type="EMBL" id="JAAPAO010002210">
    <property type="protein sequence ID" value="KAF4648057.1"/>
    <property type="molecule type" value="Genomic_DNA"/>
</dbReference>
<keyword evidence="3" id="KW-1185">Reference proteome</keyword>
<dbReference type="Proteomes" id="UP000591131">
    <property type="component" value="Unassembled WGS sequence"/>
</dbReference>
<dbReference type="InterPro" id="IPR041588">
    <property type="entry name" value="Integrase_H2C2"/>
</dbReference>
<dbReference type="PANTHER" id="PTHR37984">
    <property type="entry name" value="PROTEIN CBG26694"/>
    <property type="match status" value="1"/>
</dbReference>